<protein>
    <submittedName>
        <fullName evidence="4">Gluconolactonase</fullName>
    </submittedName>
</protein>
<keyword evidence="2" id="KW-0732">Signal</keyword>
<evidence type="ECO:0000256" key="1">
    <source>
        <dbReference type="ARBA" id="ARBA00022801"/>
    </source>
</evidence>
<dbReference type="PANTHER" id="PTHR47572:SF4">
    <property type="entry name" value="LACTONASE DRP35"/>
    <property type="match status" value="1"/>
</dbReference>
<dbReference type="Pfam" id="PF08450">
    <property type="entry name" value="SGL"/>
    <property type="match status" value="1"/>
</dbReference>
<evidence type="ECO:0000259" key="3">
    <source>
        <dbReference type="Pfam" id="PF08450"/>
    </source>
</evidence>
<dbReference type="RefSeq" id="WP_007991798.1">
    <property type="nucleotide sequence ID" value="NZ_BMZC01000024.1"/>
</dbReference>
<dbReference type="GO" id="GO:0016787">
    <property type="term" value="F:hydrolase activity"/>
    <property type="evidence" value="ECO:0007669"/>
    <property type="project" value="UniProtKB-KW"/>
</dbReference>
<reference evidence="4" key="1">
    <citation type="journal article" date="2014" name="Int. J. Syst. Evol. Microbiol.">
        <title>Complete genome sequence of Corynebacterium casei LMG S-19264T (=DSM 44701T), isolated from a smear-ripened cheese.</title>
        <authorList>
            <consortium name="US DOE Joint Genome Institute (JGI-PGF)"/>
            <person name="Walter F."/>
            <person name="Albersmeier A."/>
            <person name="Kalinowski J."/>
            <person name="Ruckert C."/>
        </authorList>
    </citation>
    <scope>NUCLEOTIDE SEQUENCE</scope>
    <source>
        <strain evidence="4">KCTC 32337</strain>
    </source>
</reference>
<name>A0A8H9IE07_9ALTE</name>
<keyword evidence="1" id="KW-0378">Hydrolase</keyword>
<dbReference type="SUPFAM" id="SSF63829">
    <property type="entry name" value="Calcium-dependent phosphotriesterase"/>
    <property type="match status" value="1"/>
</dbReference>
<comment type="caution">
    <text evidence="4">The sequence shown here is derived from an EMBL/GenBank/DDBJ whole genome shotgun (WGS) entry which is preliminary data.</text>
</comment>
<evidence type="ECO:0000313" key="4">
    <source>
        <dbReference type="EMBL" id="GGZ83446.1"/>
    </source>
</evidence>
<sequence length="390" mass="42310">MHSLNKRYVTASMLSAVILIVLSGCTAKNSPSGDGAQAQVQSTPASRLHSASLNAPVRAGAFEIFDPKVLSVLDLDAKINVLAKGFEWVEGPVWSVENEALLFSDIPTHKVYHYKAGEGVSELLAHSGFSNGLVFNNQQQLILLQSRTRQIGLLNTPMRTLLADRKTRAQPIAATPEGRTEKETKTGDAIFDTSNYLVLASRYQGKRLNSPNDGVFSRKGRTKGTLYFTDPPYGLAKQLEDPAKELAFQGVYALSPKGKLTLLDDSLVYPNGIALSPDEKTLYVSASNAANPGWYSYAVGDDGRVHSRKLFHQAPVQSHNQHGLPDGLKVHHSGIVFATGPGGVWLFDPQGVLLAKVHMPSISANLAFNADQTKVFVTAHHQLLSFSLKL</sequence>
<dbReference type="InterPro" id="IPR051262">
    <property type="entry name" value="SMP-30/CGR1_Lactonase"/>
</dbReference>
<feature type="domain" description="SMP-30/Gluconolactonase/LRE-like region" evidence="3">
    <location>
        <begin position="89"/>
        <end position="380"/>
    </location>
</feature>
<proteinExistence type="predicted"/>
<feature type="signal peptide" evidence="2">
    <location>
        <begin position="1"/>
        <end position="27"/>
    </location>
</feature>
<gene>
    <name evidence="4" type="primary">gnl</name>
    <name evidence="4" type="ORF">GCM10011274_46280</name>
</gene>
<dbReference type="Gene3D" id="2.120.10.30">
    <property type="entry name" value="TolB, C-terminal domain"/>
    <property type="match status" value="1"/>
</dbReference>
<reference evidence="4" key="2">
    <citation type="submission" date="2020-09" db="EMBL/GenBank/DDBJ databases">
        <authorList>
            <person name="Sun Q."/>
            <person name="Kim S."/>
        </authorList>
    </citation>
    <scope>NUCLEOTIDE SEQUENCE</scope>
    <source>
        <strain evidence="4">KCTC 32337</strain>
    </source>
</reference>
<dbReference type="PANTHER" id="PTHR47572">
    <property type="entry name" value="LIPOPROTEIN-RELATED"/>
    <property type="match status" value="1"/>
</dbReference>
<evidence type="ECO:0000256" key="2">
    <source>
        <dbReference type="SAM" id="SignalP"/>
    </source>
</evidence>
<evidence type="ECO:0000313" key="5">
    <source>
        <dbReference type="Proteomes" id="UP000622604"/>
    </source>
</evidence>
<dbReference type="PROSITE" id="PS51257">
    <property type="entry name" value="PROKAR_LIPOPROTEIN"/>
    <property type="match status" value="1"/>
</dbReference>
<dbReference type="AlphaFoldDB" id="A0A8H9IE07"/>
<dbReference type="EMBL" id="BMZC01000024">
    <property type="protein sequence ID" value="GGZ83446.1"/>
    <property type="molecule type" value="Genomic_DNA"/>
</dbReference>
<organism evidence="4 5">
    <name type="scientific">Paraglaciecola chathamensis</name>
    <dbReference type="NCBI Taxonomy" id="368405"/>
    <lineage>
        <taxon>Bacteria</taxon>
        <taxon>Pseudomonadati</taxon>
        <taxon>Pseudomonadota</taxon>
        <taxon>Gammaproteobacteria</taxon>
        <taxon>Alteromonadales</taxon>
        <taxon>Alteromonadaceae</taxon>
        <taxon>Paraglaciecola</taxon>
    </lineage>
</organism>
<accession>A0A8H9IE07</accession>
<feature type="chain" id="PRO_5034003952" evidence="2">
    <location>
        <begin position="28"/>
        <end position="390"/>
    </location>
</feature>
<dbReference type="InterPro" id="IPR013658">
    <property type="entry name" value="SGL"/>
</dbReference>
<dbReference type="InterPro" id="IPR011042">
    <property type="entry name" value="6-blade_b-propeller_TolB-like"/>
</dbReference>
<dbReference type="Proteomes" id="UP000622604">
    <property type="component" value="Unassembled WGS sequence"/>
</dbReference>